<sequence>MVKPELFNIVFDQDQTEFYAGQVISGTVNLKFSRPERAKAIILVFQGQEGIFLDPTDPKHNVLEHDIFKVKATLWEHPCGYLSATSYAFPFEIQLGDYNYPSSLESLNGFIRYKLKATIERPAKFGHTTTVPMTLLSSIPKFHPDFTEPQTYTNENTYGVMTRETIKLITDTTFRTACPGGDICLDLAFAPVNTKSITGLDIKLMQVITLLGLEKETQICNPVSQIQFNSIEELDLIRVQVPEEISPSIFTSKVLRVTYKITVNASVAWSRVPLFVEIPIQISTLNVTLDEIPHLLSVGEYLDPLLLAGDTNYDEVEILEDISDILAPRSRLSLTPSLCSDLSSVFTNDSDEMDRRRTILMSHSSVKLPDVPSKSGYRVNNTQLQSSLCL</sequence>
<dbReference type="Gene3D" id="2.60.40.640">
    <property type="match status" value="2"/>
</dbReference>
<evidence type="ECO:0000313" key="4">
    <source>
        <dbReference type="Proteomes" id="UP000070444"/>
    </source>
</evidence>
<dbReference type="InterPro" id="IPR050357">
    <property type="entry name" value="Arrestin_domain-protein"/>
</dbReference>
<name>A0A137PG78_CONC2</name>
<dbReference type="InterPro" id="IPR011021">
    <property type="entry name" value="Arrestin-like_N"/>
</dbReference>
<dbReference type="EMBL" id="KQ964429">
    <property type="protein sequence ID" value="KXN73988.1"/>
    <property type="molecule type" value="Genomic_DNA"/>
</dbReference>
<dbReference type="InterPro" id="IPR014756">
    <property type="entry name" value="Ig_E-set"/>
</dbReference>
<protein>
    <submittedName>
        <fullName evidence="3">Uncharacterized protein</fullName>
    </submittedName>
</protein>
<reference evidence="3 4" key="1">
    <citation type="journal article" date="2015" name="Genome Biol. Evol.">
        <title>Phylogenomic analyses indicate that early fungi evolved digesting cell walls of algal ancestors of land plants.</title>
        <authorList>
            <person name="Chang Y."/>
            <person name="Wang S."/>
            <person name="Sekimoto S."/>
            <person name="Aerts A.L."/>
            <person name="Choi C."/>
            <person name="Clum A."/>
            <person name="LaButti K.M."/>
            <person name="Lindquist E.A."/>
            <person name="Yee Ngan C."/>
            <person name="Ohm R.A."/>
            <person name="Salamov A.A."/>
            <person name="Grigoriev I.V."/>
            <person name="Spatafora J.W."/>
            <person name="Berbee M.L."/>
        </authorList>
    </citation>
    <scope>NUCLEOTIDE SEQUENCE [LARGE SCALE GENOMIC DNA]</scope>
    <source>
        <strain evidence="3 4">NRRL 28638</strain>
    </source>
</reference>
<dbReference type="OrthoDB" id="2333384at2759"/>
<organism evidence="3 4">
    <name type="scientific">Conidiobolus coronatus (strain ATCC 28846 / CBS 209.66 / NRRL 28638)</name>
    <name type="common">Delacroixia coronata</name>
    <dbReference type="NCBI Taxonomy" id="796925"/>
    <lineage>
        <taxon>Eukaryota</taxon>
        <taxon>Fungi</taxon>
        <taxon>Fungi incertae sedis</taxon>
        <taxon>Zoopagomycota</taxon>
        <taxon>Entomophthoromycotina</taxon>
        <taxon>Entomophthoromycetes</taxon>
        <taxon>Entomophthorales</taxon>
        <taxon>Ancylistaceae</taxon>
        <taxon>Conidiobolus</taxon>
    </lineage>
</organism>
<dbReference type="Proteomes" id="UP000070444">
    <property type="component" value="Unassembled WGS sequence"/>
</dbReference>
<accession>A0A137PG78</accession>
<dbReference type="AlphaFoldDB" id="A0A137PG78"/>
<gene>
    <name evidence="3" type="ORF">CONCODRAFT_67903</name>
</gene>
<feature type="domain" description="Arrestin C-terminal-like" evidence="2">
    <location>
        <begin position="178"/>
        <end position="284"/>
    </location>
</feature>
<feature type="domain" description="Arrestin-like N-terminal" evidence="1">
    <location>
        <begin position="7"/>
        <end position="136"/>
    </location>
</feature>
<evidence type="ECO:0000313" key="3">
    <source>
        <dbReference type="EMBL" id="KXN73988.1"/>
    </source>
</evidence>
<evidence type="ECO:0000259" key="2">
    <source>
        <dbReference type="Pfam" id="PF02752"/>
    </source>
</evidence>
<dbReference type="PANTHER" id="PTHR11188">
    <property type="entry name" value="ARRESTIN DOMAIN CONTAINING PROTEIN"/>
    <property type="match status" value="1"/>
</dbReference>
<dbReference type="Pfam" id="PF02752">
    <property type="entry name" value="Arrestin_C"/>
    <property type="match status" value="1"/>
</dbReference>
<keyword evidence="4" id="KW-1185">Reference proteome</keyword>
<evidence type="ECO:0000259" key="1">
    <source>
        <dbReference type="Pfam" id="PF00339"/>
    </source>
</evidence>
<dbReference type="InterPro" id="IPR014752">
    <property type="entry name" value="Arrestin-like_C"/>
</dbReference>
<dbReference type="STRING" id="796925.A0A137PG78"/>
<dbReference type="Pfam" id="PF00339">
    <property type="entry name" value="Arrestin_N"/>
    <property type="match status" value="1"/>
</dbReference>
<proteinExistence type="predicted"/>
<dbReference type="PANTHER" id="PTHR11188:SF17">
    <property type="entry name" value="FI21816P1"/>
    <property type="match status" value="1"/>
</dbReference>
<dbReference type="SUPFAM" id="SSF81296">
    <property type="entry name" value="E set domains"/>
    <property type="match status" value="1"/>
</dbReference>
<dbReference type="GO" id="GO:0015031">
    <property type="term" value="P:protein transport"/>
    <property type="evidence" value="ECO:0007669"/>
    <property type="project" value="TreeGrafter"/>
</dbReference>
<dbReference type="GO" id="GO:0005737">
    <property type="term" value="C:cytoplasm"/>
    <property type="evidence" value="ECO:0007669"/>
    <property type="project" value="TreeGrafter"/>
</dbReference>
<dbReference type="InterPro" id="IPR011022">
    <property type="entry name" value="Arrestin_C-like"/>
</dbReference>